<dbReference type="Proteomes" id="UP000079169">
    <property type="component" value="Unplaced"/>
</dbReference>
<evidence type="ECO:0000313" key="2">
    <source>
        <dbReference type="Proteomes" id="UP000079169"/>
    </source>
</evidence>
<feature type="chain" id="PRO_5044597867" evidence="1">
    <location>
        <begin position="29"/>
        <end position="225"/>
    </location>
</feature>
<proteinExistence type="predicted"/>
<dbReference type="AlphaFoldDB" id="A0A3Q0J972"/>
<dbReference type="RefSeq" id="XP_026685044.1">
    <property type="nucleotide sequence ID" value="XM_026829243.1"/>
</dbReference>
<evidence type="ECO:0000313" key="4">
    <source>
        <dbReference type="RefSeq" id="XP_026685044.1"/>
    </source>
</evidence>
<dbReference type="GeneID" id="103516995"/>
<evidence type="ECO:0000313" key="3">
    <source>
        <dbReference type="RefSeq" id="XP_026685042.1"/>
    </source>
</evidence>
<protein>
    <submittedName>
        <fullName evidence="3 4">Uncharacterized protein LOC103516995</fullName>
    </submittedName>
</protein>
<dbReference type="PaxDb" id="121845-A0A3Q0J972"/>
<sequence length="225" mass="26230">MAAIGIASVHKLMISMCIMLMMMKMTHELQTKDINEIVCYKCDETPHNQENGYLGDFCYIVTRMTPRVSVRSVNCKIVGYDYYYTTLGCCSYGVSTDREKGLVGLVKRFGVQDCLGEYDKYLCHRSDNTTIPGCTVCTKNLCNTFSFYKDNPKKYTRPILHGDPNYNPKYFYTEILESFVNQMLQKVHTSIQWVLRRKLGQRIPKDTPDRRKYEMIAKYYFPGKH</sequence>
<keyword evidence="1" id="KW-0732">Signal</keyword>
<accession>A0A3Q0J972</accession>
<reference evidence="3 4" key="1">
    <citation type="submission" date="2025-04" db="UniProtKB">
        <authorList>
            <consortium name="RefSeq"/>
        </authorList>
    </citation>
    <scope>IDENTIFICATION</scope>
</reference>
<dbReference type="KEGG" id="dci:103516995"/>
<dbReference type="RefSeq" id="XP_026685042.1">
    <property type="nucleotide sequence ID" value="XM_026829241.1"/>
</dbReference>
<keyword evidence="2" id="KW-1185">Reference proteome</keyword>
<gene>
    <name evidence="3 4" type="primary">LOC103516995</name>
</gene>
<feature type="signal peptide" evidence="1">
    <location>
        <begin position="1"/>
        <end position="28"/>
    </location>
</feature>
<organism evidence="2 3">
    <name type="scientific">Diaphorina citri</name>
    <name type="common">Asian citrus psyllid</name>
    <dbReference type="NCBI Taxonomy" id="121845"/>
    <lineage>
        <taxon>Eukaryota</taxon>
        <taxon>Metazoa</taxon>
        <taxon>Ecdysozoa</taxon>
        <taxon>Arthropoda</taxon>
        <taxon>Hexapoda</taxon>
        <taxon>Insecta</taxon>
        <taxon>Pterygota</taxon>
        <taxon>Neoptera</taxon>
        <taxon>Paraneoptera</taxon>
        <taxon>Hemiptera</taxon>
        <taxon>Sternorrhyncha</taxon>
        <taxon>Psylloidea</taxon>
        <taxon>Psyllidae</taxon>
        <taxon>Diaphorininae</taxon>
        <taxon>Diaphorina</taxon>
    </lineage>
</organism>
<name>A0A3Q0J972_DIACI</name>
<evidence type="ECO:0000256" key="1">
    <source>
        <dbReference type="SAM" id="SignalP"/>
    </source>
</evidence>